<dbReference type="Pfam" id="PF02880">
    <property type="entry name" value="PGM_PMM_III"/>
    <property type="match status" value="1"/>
</dbReference>
<evidence type="ECO:0000256" key="3">
    <source>
        <dbReference type="ARBA" id="ARBA00022553"/>
    </source>
</evidence>
<keyword evidence="6" id="KW-0413">Isomerase</keyword>
<dbReference type="InterPro" id="IPR005843">
    <property type="entry name" value="A-D-PHexomutase_C"/>
</dbReference>
<dbReference type="Gene3D" id="3.30.310.50">
    <property type="entry name" value="Alpha-D-phosphohexomutase, C-terminal domain"/>
    <property type="match status" value="1"/>
</dbReference>
<feature type="domain" description="Alpha-D-phosphohexomutase alpha/beta/alpha" evidence="11">
    <location>
        <begin position="270"/>
        <end position="374"/>
    </location>
</feature>
<sequence>MPIDPKIFKAYDIRGIYPTQIDEENFESIIRAIYTFFSQELNKRDFTIALGRDMRVSSPVLFEVAKKALVASGATVIDMGLTPTPTFYFAVLKYGYNVGIDITASHNPKEYAGVKFVRREGDKIIKIGKSTGMDKIVQIISSGQFAPYTNDGKVVVKENVLEDEIKDAIKLFDISKLKAYRIACDPANGMGALYIKKLFEQIPGELIEMNFELDGTFPAHPADPLDFNNLIPLQDKVKKVKADLGIEPDGDGDRIFFIDEQAEVIPATSISSLIAKEVLEKNSGQKIVVDIRYTRNVTDIVSKYGGSTYVSKVGHAYITEDVNREEAYFAGESSGHFYFRATGGAESAVRVILFVLMEMSTTGKPISQILKGLRTSYESGEFNFVLPEGLDSKKILQEVAEEYKDGKVSWLDGVAVDFPDWRLNIRTSNTEPLLRLNVESDDVKKTEEKLKILTERILSTGAKPKDAGH</sequence>
<evidence type="ECO:0000256" key="4">
    <source>
        <dbReference type="ARBA" id="ARBA00022723"/>
    </source>
</evidence>
<dbReference type="Gene3D" id="3.40.120.10">
    <property type="entry name" value="Alpha-D-Glucose-1,6-Bisphosphate, subunit A, domain 3"/>
    <property type="match status" value="3"/>
</dbReference>
<dbReference type="PANTHER" id="PTHR43771">
    <property type="entry name" value="PHOSPHOMANNOMUTASE"/>
    <property type="match status" value="1"/>
</dbReference>
<dbReference type="GO" id="GO:0005975">
    <property type="term" value="P:carbohydrate metabolic process"/>
    <property type="evidence" value="ECO:0007669"/>
    <property type="project" value="InterPro"/>
</dbReference>
<comment type="caution">
    <text evidence="12">The sequence shown here is derived from an EMBL/GenBank/DDBJ whole genome shotgun (WGS) entry which is preliminary data.</text>
</comment>
<dbReference type="InterPro" id="IPR036900">
    <property type="entry name" value="A-D-PHexomutase_C_sf"/>
</dbReference>
<dbReference type="Pfam" id="PF00408">
    <property type="entry name" value="PGM_PMM_IV"/>
    <property type="match status" value="1"/>
</dbReference>
<evidence type="ECO:0000313" key="13">
    <source>
        <dbReference type="Proteomes" id="UP000178558"/>
    </source>
</evidence>
<dbReference type="PROSITE" id="PS00710">
    <property type="entry name" value="PGM_PMM"/>
    <property type="match status" value="1"/>
</dbReference>
<feature type="domain" description="Alpha-D-phosphohexomutase C-terminal" evidence="8">
    <location>
        <begin position="393"/>
        <end position="448"/>
    </location>
</feature>
<evidence type="ECO:0008006" key="14">
    <source>
        <dbReference type="Google" id="ProtNLM"/>
    </source>
</evidence>
<dbReference type="InterPro" id="IPR005841">
    <property type="entry name" value="Alpha-D-phosphohexomutase_SF"/>
</dbReference>
<dbReference type="PANTHER" id="PTHR43771:SF1">
    <property type="entry name" value="PHOSPHOMANNOMUTASE"/>
    <property type="match status" value="1"/>
</dbReference>
<evidence type="ECO:0000259" key="11">
    <source>
        <dbReference type="Pfam" id="PF02880"/>
    </source>
</evidence>
<dbReference type="GO" id="GO:0000287">
    <property type="term" value="F:magnesium ion binding"/>
    <property type="evidence" value="ECO:0007669"/>
    <property type="project" value="InterPro"/>
</dbReference>
<dbReference type="SUPFAM" id="SSF55957">
    <property type="entry name" value="Phosphoglucomutase, C-terminal domain"/>
    <property type="match status" value="1"/>
</dbReference>
<protein>
    <recommendedName>
        <fullName evidence="14">Phosphomannomutase/phosphoglucomutase</fullName>
    </recommendedName>
</protein>
<comment type="similarity">
    <text evidence="2 7">Belongs to the phosphohexose mutase family.</text>
</comment>
<feature type="domain" description="Alpha-D-phosphohexomutase alpha/beta/alpha" evidence="10">
    <location>
        <begin position="165"/>
        <end position="261"/>
    </location>
</feature>
<dbReference type="InterPro" id="IPR005845">
    <property type="entry name" value="A-D-PHexomutase_a/b/a-II"/>
</dbReference>
<dbReference type="InterPro" id="IPR016066">
    <property type="entry name" value="A-D-PHexomutase_CS"/>
</dbReference>
<evidence type="ECO:0000259" key="10">
    <source>
        <dbReference type="Pfam" id="PF02879"/>
    </source>
</evidence>
<evidence type="ECO:0000256" key="7">
    <source>
        <dbReference type="RuleBase" id="RU004326"/>
    </source>
</evidence>
<dbReference type="InterPro" id="IPR016055">
    <property type="entry name" value="A-D-PHexomutase_a/b/a-I/II/III"/>
</dbReference>
<keyword evidence="5 7" id="KW-0460">Magnesium</keyword>
<dbReference type="Pfam" id="PF02878">
    <property type="entry name" value="PGM_PMM_I"/>
    <property type="match status" value="1"/>
</dbReference>
<dbReference type="Pfam" id="PF02879">
    <property type="entry name" value="PGM_PMM_II"/>
    <property type="match status" value="1"/>
</dbReference>
<dbReference type="GO" id="GO:0016868">
    <property type="term" value="F:intramolecular phosphotransferase activity"/>
    <property type="evidence" value="ECO:0007669"/>
    <property type="project" value="InterPro"/>
</dbReference>
<evidence type="ECO:0000256" key="6">
    <source>
        <dbReference type="ARBA" id="ARBA00023235"/>
    </source>
</evidence>
<evidence type="ECO:0000313" key="12">
    <source>
        <dbReference type="EMBL" id="OGK50946.1"/>
    </source>
</evidence>
<dbReference type="Proteomes" id="UP000178558">
    <property type="component" value="Unassembled WGS sequence"/>
</dbReference>
<evidence type="ECO:0000256" key="2">
    <source>
        <dbReference type="ARBA" id="ARBA00010231"/>
    </source>
</evidence>
<dbReference type="CDD" id="cd03089">
    <property type="entry name" value="PMM_PGM"/>
    <property type="match status" value="1"/>
</dbReference>
<evidence type="ECO:0000256" key="1">
    <source>
        <dbReference type="ARBA" id="ARBA00001946"/>
    </source>
</evidence>
<dbReference type="SUPFAM" id="SSF53738">
    <property type="entry name" value="Phosphoglucomutase, first 3 domains"/>
    <property type="match status" value="3"/>
</dbReference>
<dbReference type="InterPro" id="IPR005846">
    <property type="entry name" value="A-D-PHexomutase_a/b/a-III"/>
</dbReference>
<name>A0A1F7J5Q1_9BACT</name>
<dbReference type="AlphaFoldDB" id="A0A1F7J5Q1"/>
<proteinExistence type="inferred from homology"/>
<comment type="cofactor">
    <cofactor evidence="1">
        <name>Mg(2+)</name>
        <dbReference type="ChEBI" id="CHEBI:18420"/>
    </cofactor>
</comment>
<dbReference type="PRINTS" id="PR00509">
    <property type="entry name" value="PGMPMM"/>
</dbReference>
<reference evidence="12 13" key="1">
    <citation type="journal article" date="2016" name="Nat. Commun.">
        <title>Thousands of microbial genomes shed light on interconnected biogeochemical processes in an aquifer system.</title>
        <authorList>
            <person name="Anantharaman K."/>
            <person name="Brown C.T."/>
            <person name="Hug L.A."/>
            <person name="Sharon I."/>
            <person name="Castelle C.J."/>
            <person name="Probst A.J."/>
            <person name="Thomas B.C."/>
            <person name="Singh A."/>
            <person name="Wilkins M.J."/>
            <person name="Karaoz U."/>
            <person name="Brodie E.L."/>
            <person name="Williams K.H."/>
            <person name="Hubbard S.S."/>
            <person name="Banfield J.F."/>
        </authorList>
    </citation>
    <scope>NUCLEOTIDE SEQUENCE [LARGE SCALE GENOMIC DNA]</scope>
</reference>
<feature type="domain" description="Alpha-D-phosphohexomutase alpha/beta/alpha" evidence="9">
    <location>
        <begin position="6"/>
        <end position="142"/>
    </location>
</feature>
<accession>A0A1F7J5Q1</accession>
<gene>
    <name evidence="12" type="ORF">A3B50_01580</name>
</gene>
<keyword evidence="3" id="KW-0597">Phosphoprotein</keyword>
<evidence type="ECO:0000259" key="9">
    <source>
        <dbReference type="Pfam" id="PF02878"/>
    </source>
</evidence>
<organism evidence="12 13">
    <name type="scientific">Candidatus Roizmanbacteria bacterium RIFCSPLOWO2_01_FULL_40_42</name>
    <dbReference type="NCBI Taxonomy" id="1802066"/>
    <lineage>
        <taxon>Bacteria</taxon>
        <taxon>Candidatus Roizmaniibacteriota</taxon>
    </lineage>
</organism>
<evidence type="ECO:0000256" key="5">
    <source>
        <dbReference type="ARBA" id="ARBA00022842"/>
    </source>
</evidence>
<dbReference type="EMBL" id="MGAQ01000010">
    <property type="protein sequence ID" value="OGK50946.1"/>
    <property type="molecule type" value="Genomic_DNA"/>
</dbReference>
<keyword evidence="4 7" id="KW-0479">Metal-binding</keyword>
<evidence type="ECO:0000259" key="8">
    <source>
        <dbReference type="Pfam" id="PF00408"/>
    </source>
</evidence>
<dbReference type="InterPro" id="IPR005844">
    <property type="entry name" value="A-D-PHexomutase_a/b/a-I"/>
</dbReference>